<dbReference type="AlphaFoldDB" id="A0AAV1A900"/>
<sequence length="428" mass="48395">MRLMFPKGKTFPFLSRLFNWAKGRMKTFTSEGGMASRVPTAAVSESGMLNYFCLRIRPICYPFWNSWGRNVINNRLLDLLFRQAALSLVPLGLFGGQPVPYEQQEHKPPVFANSHVRDLLSFTLYLPECLWNILLSGFDANKTGRSPAAPLFRDKVTKYATPSQKAIDRLLALKLRLRPRPIMNLNKKTVELEFSPTCMSGARAINLRLRLIGLFKARLDVVELLWGLSYLRLRLSSCSGSVFNPFKSYSASSYNELKKIPEADLLAKGYNAGRLYRDLRIQRLDKVSHYTPGFSSSCTLTLSYGLSRGKGTALLSNNPIIYVFVRVDFPWLGCRAGSSKMFRIQPQHAFRLIGRKKEKGVIAVLPFPVTIPTGNEARRNFPDSPSLHPDRFLLAMGLMGVPASCCELESPTHIFRFLRAYPLMCRPP</sequence>
<reference evidence="1 2" key="1">
    <citation type="submission" date="2023-01" db="EMBL/GenBank/DDBJ databases">
        <authorList>
            <person name="Kreplak J."/>
        </authorList>
    </citation>
    <scope>NUCLEOTIDE SEQUENCE [LARGE SCALE GENOMIC DNA]</scope>
</reference>
<name>A0AAV1A900_VICFA</name>
<accession>A0AAV1A900</accession>
<dbReference type="Proteomes" id="UP001157006">
    <property type="component" value="Chromosome 4"/>
</dbReference>
<dbReference type="EMBL" id="OX451739">
    <property type="protein sequence ID" value="CAI8606931.1"/>
    <property type="molecule type" value="Genomic_DNA"/>
</dbReference>
<keyword evidence="2" id="KW-1185">Reference proteome</keyword>
<evidence type="ECO:0000313" key="1">
    <source>
        <dbReference type="EMBL" id="CAI8606931.1"/>
    </source>
</evidence>
<evidence type="ECO:0000313" key="2">
    <source>
        <dbReference type="Proteomes" id="UP001157006"/>
    </source>
</evidence>
<proteinExistence type="predicted"/>
<organism evidence="1 2">
    <name type="scientific">Vicia faba</name>
    <name type="common">Broad bean</name>
    <name type="synonym">Faba vulgaris</name>
    <dbReference type="NCBI Taxonomy" id="3906"/>
    <lineage>
        <taxon>Eukaryota</taxon>
        <taxon>Viridiplantae</taxon>
        <taxon>Streptophyta</taxon>
        <taxon>Embryophyta</taxon>
        <taxon>Tracheophyta</taxon>
        <taxon>Spermatophyta</taxon>
        <taxon>Magnoliopsida</taxon>
        <taxon>eudicotyledons</taxon>
        <taxon>Gunneridae</taxon>
        <taxon>Pentapetalae</taxon>
        <taxon>rosids</taxon>
        <taxon>fabids</taxon>
        <taxon>Fabales</taxon>
        <taxon>Fabaceae</taxon>
        <taxon>Papilionoideae</taxon>
        <taxon>50 kb inversion clade</taxon>
        <taxon>NPAAA clade</taxon>
        <taxon>Hologalegina</taxon>
        <taxon>IRL clade</taxon>
        <taxon>Fabeae</taxon>
        <taxon>Vicia</taxon>
    </lineage>
</organism>
<protein>
    <submittedName>
        <fullName evidence="1">Uncharacterized protein</fullName>
    </submittedName>
</protein>
<gene>
    <name evidence="1" type="ORF">VFH_IV013880</name>
</gene>